<keyword evidence="6" id="KW-0119">Carbohydrate metabolism</keyword>
<feature type="active site" description="Proton donor" evidence="9">
    <location>
        <position position="183"/>
    </location>
</feature>
<dbReference type="PROSITE" id="PS00653">
    <property type="entry name" value="GLYCOSYL_HYDROL_F1_2"/>
    <property type="match status" value="1"/>
</dbReference>
<dbReference type="Proteomes" id="UP000283745">
    <property type="component" value="Unassembled WGS sequence"/>
</dbReference>
<dbReference type="EC" id="3.2.1.21" evidence="3 12"/>
<evidence type="ECO:0000256" key="8">
    <source>
        <dbReference type="ARBA" id="ARBA00023326"/>
    </source>
</evidence>
<dbReference type="PANTHER" id="PTHR10353:SF36">
    <property type="entry name" value="LP05116P"/>
    <property type="match status" value="1"/>
</dbReference>
<proteinExistence type="inferred from homology"/>
<evidence type="ECO:0000256" key="6">
    <source>
        <dbReference type="ARBA" id="ARBA00023277"/>
    </source>
</evidence>
<gene>
    <name evidence="13" type="ORF">DW740_04695</name>
</gene>
<keyword evidence="5" id="KW-0136">Cellulose degradation</keyword>
<evidence type="ECO:0000256" key="1">
    <source>
        <dbReference type="ARBA" id="ARBA00000448"/>
    </source>
</evidence>
<dbReference type="PANTHER" id="PTHR10353">
    <property type="entry name" value="GLYCOSYL HYDROLASE"/>
    <property type="match status" value="1"/>
</dbReference>
<evidence type="ECO:0000256" key="5">
    <source>
        <dbReference type="ARBA" id="ARBA00023001"/>
    </source>
</evidence>
<keyword evidence="8" id="KW-0624">Polysaccharide degradation</keyword>
<feature type="binding site" evidence="10">
    <location>
        <position position="182"/>
    </location>
    <ligand>
        <name>substrate</name>
    </ligand>
</feature>
<evidence type="ECO:0000313" key="13">
    <source>
        <dbReference type="EMBL" id="RHE40841.1"/>
    </source>
</evidence>
<feature type="active site" description="Nucleophile" evidence="9 11">
    <location>
        <position position="378"/>
    </location>
</feature>
<keyword evidence="7 12" id="KW-0326">Glycosidase</keyword>
<dbReference type="InterPro" id="IPR018120">
    <property type="entry name" value="Glyco_hydro_1_AS"/>
</dbReference>
<accession>A0A414J8P3</accession>
<reference evidence="13 14" key="1">
    <citation type="submission" date="2018-08" db="EMBL/GenBank/DDBJ databases">
        <title>A genome reference for cultivated species of the human gut microbiota.</title>
        <authorList>
            <person name="Zou Y."/>
            <person name="Xue W."/>
            <person name="Luo G."/>
        </authorList>
    </citation>
    <scope>NUCLEOTIDE SEQUENCE [LARGE SCALE GENOMIC DNA]</scope>
    <source>
        <strain evidence="13 14">AM28-23</strain>
    </source>
</reference>
<comment type="catalytic activity">
    <reaction evidence="1 12">
        <text>Hydrolysis of terminal, non-reducing beta-D-glucosyl residues with release of beta-D-glucose.</text>
        <dbReference type="EC" id="3.2.1.21"/>
    </reaction>
</comment>
<feature type="binding site" evidence="10">
    <location>
        <position position="37"/>
    </location>
    <ligand>
        <name>substrate</name>
    </ligand>
</feature>
<evidence type="ECO:0000256" key="9">
    <source>
        <dbReference type="PIRSR" id="PIRSR617736-1"/>
    </source>
</evidence>
<feature type="binding site" evidence="10">
    <location>
        <position position="323"/>
    </location>
    <ligand>
        <name>substrate</name>
    </ligand>
</feature>
<evidence type="ECO:0000256" key="11">
    <source>
        <dbReference type="PROSITE-ProRule" id="PRU10055"/>
    </source>
</evidence>
<feature type="binding site" evidence="10">
    <location>
        <position position="424"/>
    </location>
    <ligand>
        <name>substrate</name>
    </ligand>
</feature>
<evidence type="ECO:0000256" key="7">
    <source>
        <dbReference type="ARBA" id="ARBA00023295"/>
    </source>
</evidence>
<name>A0A414J8P3_9FIRM</name>
<keyword evidence="4 12" id="KW-0378">Hydrolase</keyword>
<evidence type="ECO:0000256" key="12">
    <source>
        <dbReference type="RuleBase" id="RU361175"/>
    </source>
</evidence>
<dbReference type="InterPro" id="IPR017853">
    <property type="entry name" value="GH"/>
</dbReference>
<evidence type="ECO:0000313" key="14">
    <source>
        <dbReference type="Proteomes" id="UP000283745"/>
    </source>
</evidence>
<dbReference type="PRINTS" id="PR00131">
    <property type="entry name" value="GLHYDRLASE1"/>
</dbReference>
<comment type="caution">
    <text evidence="13">The sequence shown here is derived from an EMBL/GenBank/DDBJ whole genome shotgun (WGS) entry which is preliminary data.</text>
</comment>
<dbReference type="GO" id="GO:0030245">
    <property type="term" value="P:cellulose catabolic process"/>
    <property type="evidence" value="ECO:0007669"/>
    <property type="project" value="UniProtKB-KW"/>
</dbReference>
<dbReference type="RefSeq" id="WP_015541868.1">
    <property type="nucleotide sequence ID" value="NZ_CABJFK010000003.1"/>
</dbReference>
<dbReference type="InterPro" id="IPR033132">
    <property type="entry name" value="GH_1_N_CS"/>
</dbReference>
<dbReference type="PROSITE" id="PS00572">
    <property type="entry name" value="GLYCOSYL_HYDROL_F1_1"/>
    <property type="match status" value="1"/>
</dbReference>
<dbReference type="NCBIfam" id="TIGR03356">
    <property type="entry name" value="BGL"/>
    <property type="match status" value="1"/>
</dbReference>
<dbReference type="Pfam" id="PF00232">
    <property type="entry name" value="Glyco_hydro_1"/>
    <property type="match status" value="1"/>
</dbReference>
<organism evidence="13 14">
    <name type="scientific">Blautia obeum</name>
    <dbReference type="NCBI Taxonomy" id="40520"/>
    <lineage>
        <taxon>Bacteria</taxon>
        <taxon>Bacillati</taxon>
        <taxon>Bacillota</taxon>
        <taxon>Clostridia</taxon>
        <taxon>Lachnospirales</taxon>
        <taxon>Lachnospiraceae</taxon>
        <taxon>Blautia</taxon>
    </lineage>
</organism>
<comment type="similarity">
    <text evidence="2 12">Belongs to the glycosyl hydrolase 1 family.</text>
</comment>
<dbReference type="Gene3D" id="3.20.20.80">
    <property type="entry name" value="Glycosidases"/>
    <property type="match status" value="1"/>
</dbReference>
<feature type="binding site" evidence="10">
    <location>
        <position position="138"/>
    </location>
    <ligand>
        <name>substrate</name>
    </ligand>
</feature>
<dbReference type="SUPFAM" id="SSF51445">
    <property type="entry name" value="(Trans)glycosidases"/>
    <property type="match status" value="1"/>
</dbReference>
<dbReference type="FunFam" id="3.20.20.80:FF:000004">
    <property type="entry name" value="Beta-glucosidase 6-phospho-beta-glucosidase"/>
    <property type="match status" value="1"/>
</dbReference>
<evidence type="ECO:0000256" key="2">
    <source>
        <dbReference type="ARBA" id="ARBA00010838"/>
    </source>
</evidence>
<evidence type="ECO:0000256" key="10">
    <source>
        <dbReference type="PIRSR" id="PIRSR617736-2"/>
    </source>
</evidence>
<protein>
    <recommendedName>
        <fullName evidence="3 12">Beta-glucosidase</fullName>
        <ecNumber evidence="3 12">3.2.1.21</ecNumber>
    </recommendedName>
</protein>
<dbReference type="GO" id="GO:0008422">
    <property type="term" value="F:beta-glucosidase activity"/>
    <property type="evidence" value="ECO:0007669"/>
    <property type="project" value="UniProtKB-EC"/>
</dbReference>
<dbReference type="AlphaFoldDB" id="A0A414J8P3"/>
<dbReference type="InterPro" id="IPR001360">
    <property type="entry name" value="Glyco_hydro_1"/>
</dbReference>
<sequence>MNHTHTTNFSSESLSPSSDKAKFPSDFVWGAATSSYQIEGAVTEDGKGAHIWDIFTREEGRIFENHTGEIACDHYHRFKDDVKLMKEMGIQAYRFSIDWSRVLPNGFGTVNEKGIAFYNALIDELLKNDIEPYVTLYHWELPYELYKRGGWLNPQIVEWFGDYARLVAERFSDRVKNFFTLNEPQCFIGLGFLTGDHAPGVQAPLRDTFEMAHNALKAHGRAVQMLRAYGKQKLCIGYAPTASMCYPATESAQDIEAARTALFSLPADKQNWTWNVSWWSDPVFFGHYPEEGLVKYEKYLPKITTEDMKLISQPIDMYGQNIYNGQCVRMGKDGKPEFLKRYEGFPKTAIDWPVTPECLNWGPRFLYERYQTPIYITENGLSCHDVVSLDGKVHDPNRIDFLARYLGELKKAATAADIRGYFHWSLMDNFEWSKGYSERFGLIYVDYRTQQRIMKDSAYWYRDYIKNNGEI</sequence>
<dbReference type="InterPro" id="IPR017736">
    <property type="entry name" value="Glyco_hydro_1_beta-glucosidase"/>
</dbReference>
<dbReference type="EMBL" id="QSKF01000003">
    <property type="protein sequence ID" value="RHE40841.1"/>
    <property type="molecule type" value="Genomic_DNA"/>
</dbReference>
<evidence type="ECO:0000256" key="4">
    <source>
        <dbReference type="ARBA" id="ARBA00022801"/>
    </source>
</evidence>
<dbReference type="GO" id="GO:0005829">
    <property type="term" value="C:cytosol"/>
    <property type="evidence" value="ECO:0007669"/>
    <property type="project" value="TreeGrafter"/>
</dbReference>
<evidence type="ECO:0000256" key="3">
    <source>
        <dbReference type="ARBA" id="ARBA00012744"/>
    </source>
</evidence>
<feature type="binding site" evidence="10">
    <location>
        <begin position="431"/>
        <end position="432"/>
    </location>
    <ligand>
        <name>substrate</name>
    </ligand>
</feature>